<dbReference type="EMBL" id="JAMXQS010000001">
    <property type="protein sequence ID" value="MCO6048508.1"/>
    <property type="molecule type" value="Genomic_DNA"/>
</dbReference>
<dbReference type="RefSeq" id="WP_252815324.1">
    <property type="nucleotide sequence ID" value="NZ_JAMXQS010000001.1"/>
</dbReference>
<organism evidence="1 2">
    <name type="scientific">Mesorhizobium liriopis</name>
    <dbReference type="NCBI Taxonomy" id="2953882"/>
    <lineage>
        <taxon>Bacteria</taxon>
        <taxon>Pseudomonadati</taxon>
        <taxon>Pseudomonadota</taxon>
        <taxon>Alphaproteobacteria</taxon>
        <taxon>Hyphomicrobiales</taxon>
        <taxon>Phyllobacteriaceae</taxon>
        <taxon>Mesorhizobium</taxon>
    </lineage>
</organism>
<accession>A0ABT1C1I6</accession>
<dbReference type="GO" id="GO:0016740">
    <property type="term" value="F:transferase activity"/>
    <property type="evidence" value="ECO:0007669"/>
    <property type="project" value="UniProtKB-KW"/>
</dbReference>
<proteinExistence type="predicted"/>
<dbReference type="Proteomes" id="UP001205906">
    <property type="component" value="Unassembled WGS sequence"/>
</dbReference>
<sequence>MIQASEGDEERLARTLASLVGGAVEGTVREAVVVLGTDASGPFKVADHAGCRIAKTLAEAIAVAKGEWLLMLEPGARLLEGWSESVMLHAAEADRPARLSRDASVRPSFMARLRARRRPFAHGLLIRRKDASALYGANIDAVRLRPRTLRIGARMIPAS</sequence>
<reference evidence="1 2" key="1">
    <citation type="submission" date="2022-06" db="EMBL/GenBank/DDBJ databases">
        <title>Mesorhizobium sp. strain RP14 Genome sequencing and assembly.</title>
        <authorList>
            <person name="Kim I."/>
        </authorList>
    </citation>
    <scope>NUCLEOTIDE SEQUENCE [LARGE SCALE GENOMIC DNA]</scope>
    <source>
        <strain evidence="2">RP14(2022)</strain>
    </source>
</reference>
<keyword evidence="2" id="KW-1185">Reference proteome</keyword>
<evidence type="ECO:0000313" key="1">
    <source>
        <dbReference type="EMBL" id="MCO6048508.1"/>
    </source>
</evidence>
<keyword evidence="1" id="KW-0808">Transferase</keyword>
<evidence type="ECO:0000313" key="2">
    <source>
        <dbReference type="Proteomes" id="UP001205906"/>
    </source>
</evidence>
<name>A0ABT1C1I6_9HYPH</name>
<protein>
    <submittedName>
        <fullName evidence="1">Glycosyl transferase family 2</fullName>
    </submittedName>
</protein>
<gene>
    <name evidence="1" type="ORF">NGM99_01725</name>
</gene>
<comment type="caution">
    <text evidence="1">The sequence shown here is derived from an EMBL/GenBank/DDBJ whole genome shotgun (WGS) entry which is preliminary data.</text>
</comment>